<accession>A0A392QEE5</accession>
<sequence>MARRAGYDGALRQSEKRKALELRLIARRAGEAGASRQSVRRDASGRICHGRVAQLH</sequence>
<dbReference type="EMBL" id="LXQA010129277">
    <property type="protein sequence ID" value="MCI22222.1"/>
    <property type="molecule type" value="Genomic_DNA"/>
</dbReference>
<dbReference type="AlphaFoldDB" id="A0A392QEE5"/>
<evidence type="ECO:0000313" key="2">
    <source>
        <dbReference type="Proteomes" id="UP000265520"/>
    </source>
</evidence>
<proteinExistence type="predicted"/>
<keyword evidence="2" id="KW-1185">Reference proteome</keyword>
<dbReference type="Proteomes" id="UP000265520">
    <property type="component" value="Unassembled WGS sequence"/>
</dbReference>
<comment type="caution">
    <text evidence="1">The sequence shown here is derived from an EMBL/GenBank/DDBJ whole genome shotgun (WGS) entry which is preliminary data.</text>
</comment>
<name>A0A392QEE5_9FABA</name>
<organism evidence="1 2">
    <name type="scientific">Trifolium medium</name>
    <dbReference type="NCBI Taxonomy" id="97028"/>
    <lineage>
        <taxon>Eukaryota</taxon>
        <taxon>Viridiplantae</taxon>
        <taxon>Streptophyta</taxon>
        <taxon>Embryophyta</taxon>
        <taxon>Tracheophyta</taxon>
        <taxon>Spermatophyta</taxon>
        <taxon>Magnoliopsida</taxon>
        <taxon>eudicotyledons</taxon>
        <taxon>Gunneridae</taxon>
        <taxon>Pentapetalae</taxon>
        <taxon>rosids</taxon>
        <taxon>fabids</taxon>
        <taxon>Fabales</taxon>
        <taxon>Fabaceae</taxon>
        <taxon>Papilionoideae</taxon>
        <taxon>50 kb inversion clade</taxon>
        <taxon>NPAAA clade</taxon>
        <taxon>Hologalegina</taxon>
        <taxon>IRL clade</taxon>
        <taxon>Trifolieae</taxon>
        <taxon>Trifolium</taxon>
    </lineage>
</organism>
<feature type="non-terminal residue" evidence="1">
    <location>
        <position position="56"/>
    </location>
</feature>
<protein>
    <submittedName>
        <fullName evidence="1">Uncharacterized protein</fullName>
    </submittedName>
</protein>
<evidence type="ECO:0000313" key="1">
    <source>
        <dbReference type="EMBL" id="MCI22222.1"/>
    </source>
</evidence>
<reference evidence="1 2" key="1">
    <citation type="journal article" date="2018" name="Front. Plant Sci.">
        <title>Red Clover (Trifolium pratense) and Zigzag Clover (T. medium) - A Picture of Genomic Similarities and Differences.</title>
        <authorList>
            <person name="Dluhosova J."/>
            <person name="Istvanek J."/>
            <person name="Nedelnik J."/>
            <person name="Repkova J."/>
        </authorList>
    </citation>
    <scope>NUCLEOTIDE SEQUENCE [LARGE SCALE GENOMIC DNA]</scope>
    <source>
        <strain evidence="2">cv. 10/8</strain>
        <tissue evidence="1">Leaf</tissue>
    </source>
</reference>